<reference evidence="1" key="2">
    <citation type="journal article" date="2015" name="Data Brief">
        <title>Shoot transcriptome of the giant reed, Arundo donax.</title>
        <authorList>
            <person name="Barrero R.A."/>
            <person name="Guerrero F.D."/>
            <person name="Moolhuijzen P."/>
            <person name="Goolsby J.A."/>
            <person name="Tidwell J."/>
            <person name="Bellgard S.E."/>
            <person name="Bellgard M.I."/>
        </authorList>
    </citation>
    <scope>NUCLEOTIDE SEQUENCE</scope>
    <source>
        <tissue evidence="1">Shoot tissue taken approximately 20 cm above the soil surface</tissue>
    </source>
</reference>
<dbReference type="AlphaFoldDB" id="A0A0A9QHK1"/>
<organism evidence="1">
    <name type="scientific">Arundo donax</name>
    <name type="common">Giant reed</name>
    <name type="synonym">Donax arundinaceus</name>
    <dbReference type="NCBI Taxonomy" id="35708"/>
    <lineage>
        <taxon>Eukaryota</taxon>
        <taxon>Viridiplantae</taxon>
        <taxon>Streptophyta</taxon>
        <taxon>Embryophyta</taxon>
        <taxon>Tracheophyta</taxon>
        <taxon>Spermatophyta</taxon>
        <taxon>Magnoliopsida</taxon>
        <taxon>Liliopsida</taxon>
        <taxon>Poales</taxon>
        <taxon>Poaceae</taxon>
        <taxon>PACMAD clade</taxon>
        <taxon>Arundinoideae</taxon>
        <taxon>Arundineae</taxon>
        <taxon>Arundo</taxon>
    </lineage>
</organism>
<proteinExistence type="predicted"/>
<dbReference type="EMBL" id="GBRH01210271">
    <property type="protein sequence ID" value="JAD87624.1"/>
    <property type="molecule type" value="Transcribed_RNA"/>
</dbReference>
<reference evidence="1" key="1">
    <citation type="submission" date="2014-09" db="EMBL/GenBank/DDBJ databases">
        <authorList>
            <person name="Magalhaes I.L.F."/>
            <person name="Oliveira U."/>
            <person name="Santos F.R."/>
            <person name="Vidigal T.H.D.A."/>
            <person name="Brescovit A.D."/>
            <person name="Santos A.J."/>
        </authorList>
    </citation>
    <scope>NUCLEOTIDE SEQUENCE</scope>
    <source>
        <tissue evidence="1">Shoot tissue taken approximately 20 cm above the soil surface</tissue>
    </source>
</reference>
<protein>
    <submittedName>
        <fullName evidence="1">Uncharacterized protein</fullName>
    </submittedName>
</protein>
<accession>A0A0A9QHK1</accession>
<evidence type="ECO:0000313" key="1">
    <source>
        <dbReference type="EMBL" id="JAD87624.1"/>
    </source>
</evidence>
<sequence>MIWSKHKLMASKRMVDHCTLPNRKKRYPSGLLFLEMIQCDYY</sequence>
<name>A0A0A9QHK1_ARUDO</name>